<dbReference type="OrthoDB" id="943692at2"/>
<dbReference type="Gene3D" id="3.50.30.40">
    <property type="entry name" value="Ribonuclease E inhibitor RraA/RraA-like"/>
    <property type="match status" value="1"/>
</dbReference>
<evidence type="ECO:0000256" key="1">
    <source>
        <dbReference type="ARBA" id="ARBA00001342"/>
    </source>
</evidence>
<dbReference type="RefSeq" id="WP_029094512.1">
    <property type="nucleotide sequence ID" value="NZ_BRLG01000005.1"/>
</dbReference>
<evidence type="ECO:0000256" key="9">
    <source>
        <dbReference type="PIRSR" id="PIRSR605493-1"/>
    </source>
</evidence>
<dbReference type="PANTHER" id="PTHR33254">
    <property type="entry name" value="4-HYDROXY-4-METHYL-2-OXOGLUTARATE ALDOLASE 3-RELATED"/>
    <property type="match status" value="1"/>
</dbReference>
<keyword evidence="9" id="KW-0460">Magnesium</keyword>
<organism evidence="11 13">
    <name type="scientific">Budvicia aquatica</name>
    <dbReference type="NCBI Taxonomy" id="82979"/>
    <lineage>
        <taxon>Bacteria</taxon>
        <taxon>Pseudomonadati</taxon>
        <taxon>Pseudomonadota</taxon>
        <taxon>Gammaproteobacteria</taxon>
        <taxon>Enterobacterales</taxon>
        <taxon>Budviciaceae</taxon>
        <taxon>Budvicia</taxon>
    </lineage>
</organism>
<keyword evidence="5 9" id="KW-0479">Metal-binding</keyword>
<dbReference type="GO" id="GO:0008428">
    <property type="term" value="F:ribonuclease inhibitor activity"/>
    <property type="evidence" value="ECO:0007669"/>
    <property type="project" value="InterPro"/>
</dbReference>
<evidence type="ECO:0000313" key="11">
    <source>
        <dbReference type="EMBL" id="PHI31669.1"/>
    </source>
</evidence>
<comment type="subunit">
    <text evidence="4 10">Homotrimer.</text>
</comment>
<dbReference type="InterPro" id="IPR010203">
    <property type="entry name" value="RraA"/>
</dbReference>
<evidence type="ECO:0000256" key="4">
    <source>
        <dbReference type="ARBA" id="ARBA00011233"/>
    </source>
</evidence>
<feature type="binding site" evidence="9">
    <location>
        <position position="103"/>
    </location>
    <ligand>
        <name>Mg(2+)</name>
        <dbReference type="ChEBI" id="CHEBI:18420"/>
    </ligand>
</feature>
<accession>A0A2C6CYB0</accession>
<dbReference type="EC" id="4.1.3.17" evidence="10"/>
<evidence type="ECO:0000313" key="12">
    <source>
        <dbReference type="EMBL" id="VFS52386.1"/>
    </source>
</evidence>
<dbReference type="InterPro" id="IPR036704">
    <property type="entry name" value="RraA/RraA-like_sf"/>
</dbReference>
<proteinExistence type="inferred from homology"/>
<dbReference type="Proteomes" id="UP000224974">
    <property type="component" value="Unassembled WGS sequence"/>
</dbReference>
<evidence type="ECO:0000256" key="7">
    <source>
        <dbReference type="ARBA" id="ARBA00025046"/>
    </source>
</evidence>
<gene>
    <name evidence="11" type="ORF">CRN84_21205</name>
    <name evidence="12" type="ORF">NCTC12282_05807</name>
</gene>
<sequence length="163" mass="17291">MNNNNNLVKVADLCDEYREQIRMLSPIFNDFGGKKTFNGKAATIKCFEDNTSVKALSLTPGNGRILVVDGGGSARCALLGDNLGANLVNNGWQGAIIYGFIRDSAELALLPIGVKALGSVPMGPIKLKEGVLGQPLEFAGQTINDGDHIYADEDGIIILNIAD</sequence>
<evidence type="ECO:0000256" key="10">
    <source>
        <dbReference type="RuleBase" id="RU004338"/>
    </source>
</evidence>
<reference evidence="12 14" key="3">
    <citation type="submission" date="2019-03" db="EMBL/GenBank/DDBJ databases">
        <authorList>
            <consortium name="Pathogen Informatics"/>
        </authorList>
    </citation>
    <scope>NUCLEOTIDE SEQUENCE [LARGE SCALE GENOMIC DNA]</scope>
    <source>
        <strain evidence="12 14">NCTC12282</strain>
    </source>
</reference>
<dbReference type="PANTHER" id="PTHR33254:SF4">
    <property type="entry name" value="4-HYDROXY-4-METHYL-2-OXOGLUTARATE ALDOLASE 3-RELATED"/>
    <property type="match status" value="1"/>
</dbReference>
<evidence type="ECO:0000256" key="6">
    <source>
        <dbReference type="ARBA" id="ARBA00023239"/>
    </source>
</evidence>
<dbReference type="NCBIfam" id="TIGR01935">
    <property type="entry name" value="NOT-MenG"/>
    <property type="match status" value="1"/>
</dbReference>
<reference evidence="11" key="2">
    <citation type="submission" date="2017-09" db="EMBL/GenBank/DDBJ databases">
        <title>FDA dAtabase for Regulatory Grade micrObial Sequences (FDA-ARGOS): Supporting development and validation of Infectious Disease Dx tests.</title>
        <authorList>
            <person name="Minogue T."/>
            <person name="Wolcott M."/>
            <person name="Wasieloski L."/>
            <person name="Aguilar W."/>
            <person name="Moore D."/>
            <person name="Tallon L.J."/>
            <person name="Sadzewicz L."/>
            <person name="Ott S."/>
            <person name="Zhao X."/>
            <person name="Nagaraj S."/>
            <person name="Vavikolanu K."/>
            <person name="Aluvathingal J."/>
            <person name="Nadendla S."/>
            <person name="Sichtig H."/>
        </authorList>
    </citation>
    <scope>NUCLEOTIDE SEQUENCE</scope>
    <source>
        <strain evidence="11">FDAARGOS_387</strain>
    </source>
</reference>
<keyword evidence="6 10" id="KW-0456">Lyase</keyword>
<dbReference type="Pfam" id="PF03737">
    <property type="entry name" value="RraA-like"/>
    <property type="match status" value="1"/>
</dbReference>
<dbReference type="SUPFAM" id="SSF89562">
    <property type="entry name" value="RraA-like"/>
    <property type="match status" value="1"/>
</dbReference>
<evidence type="ECO:0000256" key="5">
    <source>
        <dbReference type="ARBA" id="ARBA00022723"/>
    </source>
</evidence>
<dbReference type="EMBL" id="PDDX01000001">
    <property type="protein sequence ID" value="PHI31669.1"/>
    <property type="molecule type" value="Genomic_DNA"/>
</dbReference>
<name>A0A2C6CYB0_9GAMM</name>
<reference evidence="13" key="1">
    <citation type="submission" date="2017-09" db="EMBL/GenBank/DDBJ databases">
        <title>FDA dAtabase for Regulatory Grade micrObial Sequences (FDA-ARGOS): Supporting development and validation of Infectious Disease Dx tests.</title>
        <authorList>
            <person name="Minogue T."/>
            <person name="Wolcott M."/>
            <person name="Wasieloski L."/>
            <person name="Aguilar W."/>
            <person name="Moore D."/>
            <person name="Tallon L."/>
            <person name="Sadzewicz L."/>
            <person name="Ott S."/>
            <person name="Zhao X."/>
            <person name="Nagaraj S."/>
            <person name="Vavikolanu K."/>
            <person name="Aluvathingal J."/>
            <person name="Nadendla S."/>
            <person name="Sichtig H."/>
        </authorList>
    </citation>
    <scope>NUCLEOTIDE SEQUENCE [LARGE SCALE GENOMIC DNA]</scope>
    <source>
        <strain evidence="13">FDAARGOS_387</strain>
    </source>
</reference>
<dbReference type="AlphaFoldDB" id="A0A2C6CYB0"/>
<comment type="cofactor">
    <cofactor evidence="9">
        <name>Mg(2+)</name>
        <dbReference type="ChEBI" id="CHEBI:18420"/>
    </cofactor>
</comment>
<evidence type="ECO:0000256" key="3">
    <source>
        <dbReference type="ARBA" id="ARBA00008621"/>
    </source>
</evidence>
<evidence type="ECO:0000313" key="14">
    <source>
        <dbReference type="Proteomes" id="UP000373449"/>
    </source>
</evidence>
<evidence type="ECO:0000256" key="2">
    <source>
        <dbReference type="ARBA" id="ARBA00001968"/>
    </source>
</evidence>
<dbReference type="EC" id="4.1.1.112" evidence="10"/>
<dbReference type="InterPro" id="IPR005493">
    <property type="entry name" value="RraA/RraA-like"/>
</dbReference>
<keyword evidence="13" id="KW-1185">Reference proteome</keyword>
<comment type="function">
    <text evidence="7 10">Catalyzes the aldol cleavage of 4-hydroxy-4-methyl-2-oxoglutarate (HMG) into 2 molecules of pyruvate. Also contains a secondary oxaloacetate (OAA) decarboxylase activity due to the common pyruvate enolate transition state formed following C-C bond cleavage in the retro-aldol and decarboxylation reactions.</text>
</comment>
<comment type="catalytic activity">
    <reaction evidence="8 10">
        <text>oxaloacetate + H(+) = pyruvate + CO2</text>
        <dbReference type="Rhea" id="RHEA:15641"/>
        <dbReference type="ChEBI" id="CHEBI:15361"/>
        <dbReference type="ChEBI" id="CHEBI:15378"/>
        <dbReference type="ChEBI" id="CHEBI:16452"/>
        <dbReference type="ChEBI" id="CHEBI:16526"/>
        <dbReference type="EC" id="4.1.1.112"/>
    </reaction>
</comment>
<dbReference type="Proteomes" id="UP000373449">
    <property type="component" value="Unassembled WGS sequence"/>
</dbReference>
<feature type="binding site" evidence="9">
    <location>
        <begin position="80"/>
        <end position="83"/>
    </location>
    <ligand>
        <name>substrate</name>
    </ligand>
</feature>
<dbReference type="GO" id="GO:0046872">
    <property type="term" value="F:metal ion binding"/>
    <property type="evidence" value="ECO:0007669"/>
    <property type="project" value="UniProtKB-KW"/>
</dbReference>
<evidence type="ECO:0000256" key="8">
    <source>
        <dbReference type="ARBA" id="ARBA00047973"/>
    </source>
</evidence>
<comment type="cofactor">
    <cofactor evidence="2 10">
        <name>a divalent metal cation</name>
        <dbReference type="ChEBI" id="CHEBI:60240"/>
    </cofactor>
</comment>
<comment type="catalytic activity">
    <reaction evidence="1 10">
        <text>4-hydroxy-4-methyl-2-oxoglutarate = 2 pyruvate</text>
        <dbReference type="Rhea" id="RHEA:22748"/>
        <dbReference type="ChEBI" id="CHEBI:15361"/>
        <dbReference type="ChEBI" id="CHEBI:58276"/>
        <dbReference type="EC" id="4.1.3.17"/>
    </reaction>
</comment>
<dbReference type="CDD" id="cd16841">
    <property type="entry name" value="RraA_family"/>
    <property type="match status" value="1"/>
</dbReference>
<dbReference type="GO" id="GO:0047443">
    <property type="term" value="F:4-hydroxy-4-methyl-2-oxoglutarate aldolase activity"/>
    <property type="evidence" value="ECO:0007669"/>
    <property type="project" value="UniProtKB-EC"/>
</dbReference>
<comment type="similarity">
    <text evidence="3 10">Belongs to the class II aldolase/RraA-like family.</text>
</comment>
<protein>
    <recommendedName>
        <fullName evidence="10">4-hydroxy-4-methyl-2-oxoglutarate aldolase</fullName>
        <shortName evidence="10">HMG aldolase</shortName>
        <ecNumber evidence="10">4.1.1.112</ecNumber>
        <ecNumber evidence="10">4.1.3.17</ecNumber>
    </recommendedName>
    <alternativeName>
        <fullName evidence="10">Oxaloacetate decarboxylase</fullName>
    </alternativeName>
</protein>
<dbReference type="GO" id="GO:0051252">
    <property type="term" value="P:regulation of RNA metabolic process"/>
    <property type="evidence" value="ECO:0007669"/>
    <property type="project" value="InterPro"/>
</dbReference>
<dbReference type="STRING" id="1111728.GCA_000427805_01492"/>
<evidence type="ECO:0000313" key="13">
    <source>
        <dbReference type="Proteomes" id="UP000224974"/>
    </source>
</evidence>
<dbReference type="GO" id="GO:0008948">
    <property type="term" value="F:oxaloacetate decarboxylase activity"/>
    <property type="evidence" value="ECO:0007669"/>
    <property type="project" value="UniProtKB-EC"/>
</dbReference>
<dbReference type="NCBIfam" id="NF006875">
    <property type="entry name" value="PRK09372.1"/>
    <property type="match status" value="1"/>
</dbReference>
<feature type="binding site" evidence="9">
    <location>
        <position position="102"/>
    </location>
    <ligand>
        <name>substrate</name>
    </ligand>
</feature>
<dbReference type="EMBL" id="CAADJA010000002">
    <property type="protein sequence ID" value="VFS52386.1"/>
    <property type="molecule type" value="Genomic_DNA"/>
</dbReference>